<dbReference type="InterPro" id="IPR006076">
    <property type="entry name" value="FAD-dep_OxRdtase"/>
</dbReference>
<dbReference type="RefSeq" id="WP_092842464.1">
    <property type="nucleotide sequence ID" value="NZ_FOVP01000052.1"/>
</dbReference>
<keyword evidence="1" id="KW-0560">Oxidoreductase</keyword>
<name>A0A1I5H4N8_9RHOB</name>
<gene>
    <name evidence="3" type="ORF">SAMN04487859_1528</name>
</gene>
<organism evidence="3 4">
    <name type="scientific">Roseovarius lutimaris</name>
    <dbReference type="NCBI Taxonomy" id="1005928"/>
    <lineage>
        <taxon>Bacteria</taxon>
        <taxon>Pseudomonadati</taxon>
        <taxon>Pseudomonadota</taxon>
        <taxon>Alphaproteobacteria</taxon>
        <taxon>Rhodobacterales</taxon>
        <taxon>Roseobacteraceae</taxon>
        <taxon>Roseovarius</taxon>
    </lineage>
</organism>
<dbReference type="SUPFAM" id="SSF51905">
    <property type="entry name" value="FAD/NAD(P)-binding domain"/>
    <property type="match status" value="1"/>
</dbReference>
<dbReference type="GO" id="GO:0016491">
    <property type="term" value="F:oxidoreductase activity"/>
    <property type="evidence" value="ECO:0007669"/>
    <property type="project" value="UniProtKB-KW"/>
</dbReference>
<evidence type="ECO:0000313" key="3">
    <source>
        <dbReference type="EMBL" id="SFO42801.1"/>
    </source>
</evidence>
<keyword evidence="4" id="KW-1185">Reference proteome</keyword>
<dbReference type="Proteomes" id="UP000198599">
    <property type="component" value="Unassembled WGS sequence"/>
</dbReference>
<sequence length="416" mass="45028">MTNQYDVAIAGAGIVGMSTALWAQRRGLKAVICDANSPGSGTTFGSACTMATYACVPINSPSVITSLPSLLFSKQSPLTINYLYALKHWRWMLSFLLNCRQSRVDAIGAELGALLRQADAGLDPLIEDIKAEDLMVEEDCLYVWSTKKGFDGAAKGNDLRRRQGVEMEELNASDVRALEPALQMPIYRGLRFRGTRFILHPQKLVERMQRRFAELGGVTLLSSVNSVTFNDVGTTANLADGTSVNAGHFVVAAGAHSKSIDGAGLEKVPLGVERGYHVTYANHRNKLSRPVGWAEAGLYATPMELGLRFAGTVELDDLNAPPTLERGAYLRRRATEMFGSLDGDADDWLGYRPTLPDALPVIGPSTVSDRIIHAFGHQHIGLTLGGLTGRMVTDIVTGKERTPNVSGIGSQRFHQG</sequence>
<dbReference type="Pfam" id="PF01266">
    <property type="entry name" value="DAO"/>
    <property type="match status" value="1"/>
</dbReference>
<dbReference type="Gene3D" id="3.30.9.10">
    <property type="entry name" value="D-Amino Acid Oxidase, subunit A, domain 2"/>
    <property type="match status" value="1"/>
</dbReference>
<dbReference type="PANTHER" id="PTHR13847">
    <property type="entry name" value="SARCOSINE DEHYDROGENASE-RELATED"/>
    <property type="match status" value="1"/>
</dbReference>
<accession>A0A1I5H4N8</accession>
<dbReference type="GO" id="GO:0005737">
    <property type="term" value="C:cytoplasm"/>
    <property type="evidence" value="ECO:0007669"/>
    <property type="project" value="TreeGrafter"/>
</dbReference>
<feature type="domain" description="FAD dependent oxidoreductase" evidence="2">
    <location>
        <begin position="6"/>
        <end position="394"/>
    </location>
</feature>
<evidence type="ECO:0000259" key="2">
    <source>
        <dbReference type="Pfam" id="PF01266"/>
    </source>
</evidence>
<dbReference type="OrthoDB" id="9805337at2"/>
<dbReference type="AlphaFoldDB" id="A0A1I5H4N8"/>
<reference evidence="4" key="1">
    <citation type="submission" date="2016-10" db="EMBL/GenBank/DDBJ databases">
        <authorList>
            <person name="Varghese N."/>
            <person name="Submissions S."/>
        </authorList>
    </citation>
    <scope>NUCLEOTIDE SEQUENCE [LARGE SCALE GENOMIC DNA]</scope>
    <source>
        <strain evidence="4">DSM 28463</strain>
    </source>
</reference>
<dbReference type="STRING" id="1005928.SAMN04487859_1528"/>
<dbReference type="PANTHER" id="PTHR13847:SF289">
    <property type="entry name" value="GLYCINE OXIDASE"/>
    <property type="match status" value="1"/>
</dbReference>
<dbReference type="InterPro" id="IPR036188">
    <property type="entry name" value="FAD/NAD-bd_sf"/>
</dbReference>
<dbReference type="SUPFAM" id="SSF54373">
    <property type="entry name" value="FAD-linked reductases, C-terminal domain"/>
    <property type="match status" value="1"/>
</dbReference>
<evidence type="ECO:0000256" key="1">
    <source>
        <dbReference type="ARBA" id="ARBA00023002"/>
    </source>
</evidence>
<dbReference type="EMBL" id="FOVP01000052">
    <property type="protein sequence ID" value="SFO42801.1"/>
    <property type="molecule type" value="Genomic_DNA"/>
</dbReference>
<evidence type="ECO:0000313" key="4">
    <source>
        <dbReference type="Proteomes" id="UP000198599"/>
    </source>
</evidence>
<dbReference type="Gene3D" id="3.50.50.60">
    <property type="entry name" value="FAD/NAD(P)-binding domain"/>
    <property type="match status" value="2"/>
</dbReference>
<proteinExistence type="predicted"/>
<protein>
    <submittedName>
        <fullName evidence="3">D-amino-acid dehydrogenase</fullName>
    </submittedName>
</protein>